<feature type="chain" id="PRO_5014963917" description="DUF481 domain-containing protein" evidence="1">
    <location>
        <begin position="25"/>
        <end position="252"/>
    </location>
</feature>
<sequence>MNTTKTFTATALTLSLLASPFILADEEQNVDPSDVARAVTSFTVGLSNTGKMKAMGTMAMPINEQQQAMIVAEGNMTNEGNYSDARVQYFHVFNLDSASVPKVAASLDLIDNDMVSTAAVGGVAAINTDSERFTVFLRAGALAGEYKEDFIQSGGFGINNQTATGGTAAVFLNVKTGDDGTFFTFNPEYTYIDGDLESSTLKTTLRLATPLSQDKSRWGELRVENTYGDVKSAVKTQHVDDTAAWFLYRAYF</sequence>
<name>A0A2N7INE1_9VIBR</name>
<dbReference type="EMBL" id="MCYL01000002">
    <property type="protein sequence ID" value="PML59617.1"/>
    <property type="molecule type" value="Genomic_DNA"/>
</dbReference>
<dbReference type="AlphaFoldDB" id="A0A2N7INE1"/>
<dbReference type="Proteomes" id="UP000235746">
    <property type="component" value="Unassembled WGS sequence"/>
</dbReference>
<protein>
    <recommendedName>
        <fullName evidence="4">DUF481 domain-containing protein</fullName>
    </recommendedName>
</protein>
<proteinExistence type="predicted"/>
<evidence type="ECO:0000313" key="3">
    <source>
        <dbReference type="Proteomes" id="UP000235746"/>
    </source>
</evidence>
<accession>A0A2N7INE1</accession>
<organism evidence="2 3">
    <name type="scientific">Vibrio lentus</name>
    <dbReference type="NCBI Taxonomy" id="136468"/>
    <lineage>
        <taxon>Bacteria</taxon>
        <taxon>Pseudomonadati</taxon>
        <taxon>Pseudomonadota</taxon>
        <taxon>Gammaproteobacteria</taxon>
        <taxon>Vibrionales</taxon>
        <taxon>Vibrionaceae</taxon>
        <taxon>Vibrio</taxon>
    </lineage>
</organism>
<evidence type="ECO:0000256" key="1">
    <source>
        <dbReference type="SAM" id="SignalP"/>
    </source>
</evidence>
<evidence type="ECO:0008006" key="4">
    <source>
        <dbReference type="Google" id="ProtNLM"/>
    </source>
</evidence>
<keyword evidence="1" id="KW-0732">Signal</keyword>
<comment type="caution">
    <text evidence="2">The sequence shown here is derived from an EMBL/GenBank/DDBJ whole genome shotgun (WGS) entry which is preliminary data.</text>
</comment>
<evidence type="ECO:0000313" key="2">
    <source>
        <dbReference type="EMBL" id="PML59617.1"/>
    </source>
</evidence>
<dbReference type="RefSeq" id="WP_102560066.1">
    <property type="nucleotide sequence ID" value="NZ_MCYL01000002.1"/>
</dbReference>
<feature type="signal peptide" evidence="1">
    <location>
        <begin position="1"/>
        <end position="24"/>
    </location>
</feature>
<reference evidence="3" key="1">
    <citation type="submission" date="2016-07" db="EMBL/GenBank/DDBJ databases">
        <title>Nontailed viruses are major unrecognized killers of bacteria in the ocean.</title>
        <authorList>
            <person name="Kauffman K."/>
            <person name="Hussain F."/>
            <person name="Yang J."/>
            <person name="Arevalo P."/>
            <person name="Brown J."/>
            <person name="Cutler M."/>
            <person name="Kelly L."/>
            <person name="Polz M.F."/>
        </authorList>
    </citation>
    <scope>NUCLEOTIDE SEQUENCE [LARGE SCALE GENOMIC DNA]</scope>
    <source>
        <strain evidence="3">10N.261.51.B8</strain>
    </source>
</reference>
<gene>
    <name evidence="2" type="ORF">BCT74_03475</name>
</gene>